<name>A0A8J7W8M7_9EURY</name>
<dbReference type="PIRSF" id="PIRSF006402">
    <property type="entry name" value="UCP006402_thioredoxin"/>
    <property type="match status" value="1"/>
</dbReference>
<gene>
    <name evidence="2" type="ORF">RJ53_02055</name>
</gene>
<dbReference type="InterPro" id="IPR036249">
    <property type="entry name" value="Thioredoxin-like_sf"/>
</dbReference>
<dbReference type="RefSeq" id="WP_211529958.1">
    <property type="nucleotide sequence ID" value="NZ_JWHL01000002.1"/>
</dbReference>
<comment type="caution">
    <text evidence="2">The sequence shown here is derived from an EMBL/GenBank/DDBJ whole genome shotgun (WGS) entry which is preliminary data.</text>
</comment>
<protein>
    <recommendedName>
        <fullName evidence="1">Spermatogenesis-associated protein 20-like TRX domain-containing protein</fullName>
    </recommendedName>
</protein>
<evidence type="ECO:0000313" key="3">
    <source>
        <dbReference type="Proteomes" id="UP000730161"/>
    </source>
</evidence>
<dbReference type="InterPro" id="IPR004879">
    <property type="entry name" value="Ssp411-like_TRX"/>
</dbReference>
<keyword evidence="3" id="KW-1185">Reference proteome</keyword>
<dbReference type="Pfam" id="PF03190">
    <property type="entry name" value="Thioredox_DsbH"/>
    <property type="match status" value="1"/>
</dbReference>
<dbReference type="GO" id="GO:0005975">
    <property type="term" value="P:carbohydrate metabolic process"/>
    <property type="evidence" value="ECO:0007669"/>
    <property type="project" value="InterPro"/>
</dbReference>
<evidence type="ECO:0000259" key="1">
    <source>
        <dbReference type="Pfam" id="PF03190"/>
    </source>
</evidence>
<sequence length="675" mass="74959">MANRLSDEKSPYLRQHADNPVDWHPFSEEVFEIAKARDIPIFLSIGYSTCHWCHVMNRESFSDQKVAEALKGRFIAVKVDREERPEVDRIAMLACQLMTGSGGWPLTLVLTPEKRPFFAGTYIPKLPKYGRAGLLQVLDRIWDLWQKNRDEAEGLSLRVEEAVQSHLRGEIPVPEKPASLKGAPDEAYIALAGSFDRENGGFGTAPKFPTPHIISFLLRYAGVTGRTDATRMAIETLHAMRMGGINDQIGGGFHRYATDQGWATPHYEKMATDQALLLTAFAEGYRVTRDPLLKGEAERIAGYVRFDLRSEDGLFFTAEDAESGGEEGGFYLWSKEEIRSALDAEDGPWAADLFLGSAGDRIRTPLSLTISDPDPERLRRVRAKLREKREERVRPFRDEKILLDINAMMIAAFARAGHLLGDAGMIADALESYQRLSVILEDSGDELFHSRINGVNTTSANLTDYAELIAAAIMLHQATGEPAPLQDALRLTEEVNREFFNPEKGWFWFEREGSSFFRTRDLEDAGGPSGNAVMLHNLHLLNRITGNTGAAWTAGVMETKLSAAFLHHPTAHIHGISASFHHSGAAVDVVITGDATPFKAALGQTRNILSTWLPVTPDLISALRGKAPKLDVYETGTSDSVAYPCNEGTCLPRVTDPVELREVLDMAFHYHEKSE</sequence>
<dbReference type="CDD" id="cd02955">
    <property type="entry name" value="SSP411"/>
    <property type="match status" value="1"/>
</dbReference>
<feature type="domain" description="Spermatogenesis-associated protein 20-like TRX" evidence="1">
    <location>
        <begin position="3"/>
        <end position="159"/>
    </location>
</feature>
<accession>A0A8J7W8M7</accession>
<evidence type="ECO:0000313" key="2">
    <source>
        <dbReference type="EMBL" id="MBR1368345.1"/>
    </source>
</evidence>
<dbReference type="EMBL" id="JWHL01000002">
    <property type="protein sequence ID" value="MBR1368345.1"/>
    <property type="molecule type" value="Genomic_DNA"/>
</dbReference>
<dbReference type="AlphaFoldDB" id="A0A8J7W8M7"/>
<dbReference type="InterPro" id="IPR008928">
    <property type="entry name" value="6-hairpin_glycosidase_sf"/>
</dbReference>
<proteinExistence type="predicted"/>
<dbReference type="Proteomes" id="UP000730161">
    <property type="component" value="Unassembled WGS sequence"/>
</dbReference>
<dbReference type="OrthoDB" id="28016at2157"/>
<dbReference type="Gene3D" id="3.40.30.10">
    <property type="entry name" value="Glutaredoxin"/>
    <property type="match status" value="1"/>
</dbReference>
<reference evidence="2" key="1">
    <citation type="submission" date="2014-12" db="EMBL/GenBank/DDBJ databases">
        <authorList>
            <person name="Huang H.-H."/>
            <person name="Chen S.-C."/>
            <person name="Lai M.-C."/>
        </authorList>
    </citation>
    <scope>NUCLEOTIDE SEQUENCE</scope>
    <source>
        <strain evidence="2">K1F9705b</strain>
    </source>
</reference>
<dbReference type="InterPro" id="IPR024705">
    <property type="entry name" value="Ssp411"/>
</dbReference>
<dbReference type="PANTHER" id="PTHR42899">
    <property type="entry name" value="SPERMATOGENESIS-ASSOCIATED PROTEIN 20"/>
    <property type="match status" value="1"/>
</dbReference>
<dbReference type="PANTHER" id="PTHR42899:SF1">
    <property type="entry name" value="SPERMATOGENESIS-ASSOCIATED PROTEIN 20"/>
    <property type="match status" value="1"/>
</dbReference>
<organism evidence="2 3">
    <name type="scientific">Methanocalculus chunghsingensis</name>
    <dbReference type="NCBI Taxonomy" id="156457"/>
    <lineage>
        <taxon>Archaea</taxon>
        <taxon>Methanobacteriati</taxon>
        <taxon>Methanobacteriota</taxon>
        <taxon>Stenosarchaea group</taxon>
        <taxon>Methanomicrobia</taxon>
        <taxon>Methanomicrobiales</taxon>
        <taxon>Methanocalculaceae</taxon>
        <taxon>Methanocalculus</taxon>
    </lineage>
</organism>
<dbReference type="SUPFAM" id="SSF52833">
    <property type="entry name" value="Thioredoxin-like"/>
    <property type="match status" value="1"/>
</dbReference>
<dbReference type="SUPFAM" id="SSF48208">
    <property type="entry name" value="Six-hairpin glycosidases"/>
    <property type="match status" value="1"/>
</dbReference>
<dbReference type="Gene3D" id="1.50.10.20">
    <property type="match status" value="1"/>
</dbReference>